<dbReference type="PANTHER" id="PTHR32071:SF57">
    <property type="entry name" value="C4-DICARBOXYLATE TRANSPORT TRANSCRIPTIONAL REGULATORY PROTEIN DCTD"/>
    <property type="match status" value="1"/>
</dbReference>
<name>A0A7W7K4J0_9SPHN</name>
<dbReference type="Gene3D" id="3.40.50.300">
    <property type="entry name" value="P-loop containing nucleotide triphosphate hydrolases"/>
    <property type="match status" value="1"/>
</dbReference>
<dbReference type="PROSITE" id="PS00688">
    <property type="entry name" value="SIGMA54_INTERACT_3"/>
    <property type="match status" value="1"/>
</dbReference>
<dbReference type="GO" id="GO:0005524">
    <property type="term" value="F:ATP binding"/>
    <property type="evidence" value="ECO:0007669"/>
    <property type="project" value="UniProtKB-KW"/>
</dbReference>
<dbReference type="Gene3D" id="3.40.50.2300">
    <property type="match status" value="1"/>
</dbReference>
<keyword evidence="5" id="KW-0805">Transcription regulation</keyword>
<dbReference type="PROSITE" id="PS00675">
    <property type="entry name" value="SIGMA54_INTERACT_1"/>
    <property type="match status" value="1"/>
</dbReference>
<dbReference type="PROSITE" id="PS50110">
    <property type="entry name" value="RESPONSE_REGULATORY"/>
    <property type="match status" value="1"/>
</dbReference>
<dbReference type="PROSITE" id="PS50045">
    <property type="entry name" value="SIGMA54_INTERACT_4"/>
    <property type="match status" value="1"/>
</dbReference>
<proteinExistence type="predicted"/>
<keyword evidence="2" id="KW-0547">Nucleotide-binding</keyword>
<dbReference type="PROSITE" id="PS00676">
    <property type="entry name" value="SIGMA54_INTERACT_2"/>
    <property type="match status" value="1"/>
</dbReference>
<reference evidence="12 13" key="1">
    <citation type="submission" date="2020-08" db="EMBL/GenBank/DDBJ databases">
        <title>Functional genomics of gut bacteria from endangered species of beetles.</title>
        <authorList>
            <person name="Carlos-Shanley C."/>
        </authorList>
    </citation>
    <scope>NUCLEOTIDE SEQUENCE [LARGE SCALE GENOMIC DNA]</scope>
    <source>
        <strain evidence="12 13">S00224</strain>
    </source>
</reference>
<dbReference type="InterPro" id="IPR011006">
    <property type="entry name" value="CheY-like_superfamily"/>
</dbReference>
<dbReference type="InterPro" id="IPR001789">
    <property type="entry name" value="Sig_transdc_resp-reg_receiver"/>
</dbReference>
<dbReference type="RefSeq" id="WP_184168775.1">
    <property type="nucleotide sequence ID" value="NZ_JACHLN010000003.1"/>
</dbReference>
<evidence type="ECO:0000259" key="10">
    <source>
        <dbReference type="PROSITE" id="PS50045"/>
    </source>
</evidence>
<dbReference type="Gene3D" id="1.10.8.60">
    <property type="match status" value="1"/>
</dbReference>
<dbReference type="GO" id="GO:0043565">
    <property type="term" value="F:sequence-specific DNA binding"/>
    <property type="evidence" value="ECO:0007669"/>
    <property type="project" value="InterPro"/>
</dbReference>
<evidence type="ECO:0000256" key="9">
    <source>
        <dbReference type="PROSITE-ProRule" id="PRU00169"/>
    </source>
</evidence>
<dbReference type="InterPro" id="IPR025943">
    <property type="entry name" value="Sigma_54_int_dom_ATP-bd_2"/>
</dbReference>
<dbReference type="CDD" id="cd00009">
    <property type="entry name" value="AAA"/>
    <property type="match status" value="1"/>
</dbReference>
<dbReference type="FunFam" id="3.40.50.2300:FF:000018">
    <property type="entry name" value="DNA-binding transcriptional regulator NtrC"/>
    <property type="match status" value="1"/>
</dbReference>
<dbReference type="Pfam" id="PF25601">
    <property type="entry name" value="AAA_lid_14"/>
    <property type="match status" value="1"/>
</dbReference>
<dbReference type="SUPFAM" id="SSF52172">
    <property type="entry name" value="CheY-like"/>
    <property type="match status" value="1"/>
</dbReference>
<dbReference type="PANTHER" id="PTHR32071">
    <property type="entry name" value="TRANSCRIPTIONAL REGULATORY PROTEIN"/>
    <property type="match status" value="1"/>
</dbReference>
<dbReference type="FunFam" id="3.40.50.300:FF:000006">
    <property type="entry name" value="DNA-binding transcriptional regulator NtrC"/>
    <property type="match status" value="1"/>
</dbReference>
<accession>A0A7W7K4J0</accession>
<dbReference type="InterPro" id="IPR003593">
    <property type="entry name" value="AAA+_ATPase"/>
</dbReference>
<evidence type="ECO:0000256" key="4">
    <source>
        <dbReference type="ARBA" id="ARBA00023012"/>
    </source>
</evidence>
<comment type="caution">
    <text evidence="12">The sequence shown here is derived from an EMBL/GenBank/DDBJ whole genome shotgun (WGS) entry which is preliminary data.</text>
</comment>
<dbReference type="InterPro" id="IPR058031">
    <property type="entry name" value="AAA_lid_NorR"/>
</dbReference>
<organism evidence="12 13">
    <name type="scientific">Sphingomonas kyeonggiensis</name>
    <dbReference type="NCBI Taxonomy" id="1268553"/>
    <lineage>
        <taxon>Bacteria</taxon>
        <taxon>Pseudomonadati</taxon>
        <taxon>Pseudomonadota</taxon>
        <taxon>Alphaproteobacteria</taxon>
        <taxon>Sphingomonadales</taxon>
        <taxon>Sphingomonadaceae</taxon>
        <taxon>Sphingomonas</taxon>
    </lineage>
</organism>
<evidence type="ECO:0000256" key="1">
    <source>
        <dbReference type="ARBA" id="ARBA00022553"/>
    </source>
</evidence>
<evidence type="ECO:0000256" key="7">
    <source>
        <dbReference type="ARBA" id="ARBA00023159"/>
    </source>
</evidence>
<dbReference type="SUPFAM" id="SSF52540">
    <property type="entry name" value="P-loop containing nucleoside triphosphate hydrolases"/>
    <property type="match status" value="1"/>
</dbReference>
<evidence type="ECO:0000256" key="2">
    <source>
        <dbReference type="ARBA" id="ARBA00022741"/>
    </source>
</evidence>
<dbReference type="Pfam" id="PF00072">
    <property type="entry name" value="Response_reg"/>
    <property type="match status" value="1"/>
</dbReference>
<dbReference type="Pfam" id="PF00158">
    <property type="entry name" value="Sigma54_activat"/>
    <property type="match status" value="1"/>
</dbReference>
<dbReference type="SUPFAM" id="SSF46689">
    <property type="entry name" value="Homeodomain-like"/>
    <property type="match status" value="1"/>
</dbReference>
<evidence type="ECO:0000256" key="5">
    <source>
        <dbReference type="ARBA" id="ARBA00023015"/>
    </source>
</evidence>
<dbReference type="CDD" id="cd17549">
    <property type="entry name" value="REC_DctD-like"/>
    <property type="match status" value="1"/>
</dbReference>
<feature type="modified residue" description="4-aspartylphosphate" evidence="9">
    <location>
        <position position="57"/>
    </location>
</feature>
<keyword evidence="1 9" id="KW-0597">Phosphoprotein</keyword>
<keyword evidence="6" id="KW-0238">DNA-binding</keyword>
<evidence type="ECO:0000259" key="11">
    <source>
        <dbReference type="PROSITE" id="PS50110"/>
    </source>
</evidence>
<keyword evidence="8" id="KW-0804">Transcription</keyword>
<dbReference type="InterPro" id="IPR002078">
    <property type="entry name" value="Sigma_54_int"/>
</dbReference>
<evidence type="ECO:0000256" key="3">
    <source>
        <dbReference type="ARBA" id="ARBA00022840"/>
    </source>
</evidence>
<dbReference type="GO" id="GO:0000160">
    <property type="term" value="P:phosphorelay signal transduction system"/>
    <property type="evidence" value="ECO:0007669"/>
    <property type="project" value="UniProtKB-KW"/>
</dbReference>
<dbReference type="SMART" id="SM00382">
    <property type="entry name" value="AAA"/>
    <property type="match status" value="1"/>
</dbReference>
<sequence>MLAPDNALVMFVEDDEPLRLATVQTLELAGLEVLPFDRAATALAQLTADFPGVVVSDIRMPGMDGLELLQRVRAIDSDIPVVLVTGHGDVPMAVSALQDGAFDFIPKPFAKERLLAAVRRALDRRALIMDNRRLRAAASAAAQEESPLIGDSPAMARLRAMIGQLGETDVDILIEGETGTGKELVARMLHRSGRRRGKPFIAVNCAALPEGIAEIELFGHAADSVSHTRLSRVGRIASSSGGTLLLDEIDSMPLQMQARLLRVLEEREVQPIGAERPEPVDLRVIATAKEDVAVAVAEGRFRADLYYRLAAMRIRVPALRERGGDVFLLFAAFFEEAKQKLGANDAVLGPAVHAQLARHQWPGNVRELRNFAFEVAAGRSFAEVEEVDRADLPTRLAKFEESLIRDALVRNGGRVSQALIELGVPRKTLYDKITRLGIDLAEIKRVR</sequence>
<dbReference type="EMBL" id="JACHLN010000003">
    <property type="protein sequence ID" value="MBB4840300.1"/>
    <property type="molecule type" value="Genomic_DNA"/>
</dbReference>
<keyword evidence="4" id="KW-0902">Two-component regulatory system</keyword>
<keyword evidence="13" id="KW-1185">Reference proteome</keyword>
<dbReference type="AlphaFoldDB" id="A0A7W7K4J0"/>
<evidence type="ECO:0000256" key="6">
    <source>
        <dbReference type="ARBA" id="ARBA00023125"/>
    </source>
</evidence>
<dbReference type="InterPro" id="IPR025944">
    <property type="entry name" value="Sigma_54_int_dom_CS"/>
</dbReference>
<feature type="domain" description="Response regulatory" evidence="11">
    <location>
        <begin position="8"/>
        <end position="122"/>
    </location>
</feature>
<dbReference type="InterPro" id="IPR009057">
    <property type="entry name" value="Homeodomain-like_sf"/>
</dbReference>
<dbReference type="GO" id="GO:0006355">
    <property type="term" value="P:regulation of DNA-templated transcription"/>
    <property type="evidence" value="ECO:0007669"/>
    <property type="project" value="InterPro"/>
</dbReference>
<keyword evidence="3" id="KW-0067">ATP-binding</keyword>
<gene>
    <name evidence="12" type="ORF">HNP52_003392</name>
</gene>
<dbReference type="Gene3D" id="1.10.10.60">
    <property type="entry name" value="Homeodomain-like"/>
    <property type="match status" value="1"/>
</dbReference>
<dbReference type="Proteomes" id="UP000575241">
    <property type="component" value="Unassembled WGS sequence"/>
</dbReference>
<evidence type="ECO:0000256" key="8">
    <source>
        <dbReference type="ARBA" id="ARBA00023163"/>
    </source>
</evidence>
<feature type="domain" description="Sigma-54 factor interaction" evidence="10">
    <location>
        <begin position="148"/>
        <end position="377"/>
    </location>
</feature>
<evidence type="ECO:0000313" key="12">
    <source>
        <dbReference type="EMBL" id="MBB4840300.1"/>
    </source>
</evidence>
<protein>
    <submittedName>
        <fullName evidence="12">Two-component system C4-dicarboxylate transport response regulator DctD</fullName>
    </submittedName>
</protein>
<dbReference type="SMART" id="SM00448">
    <property type="entry name" value="REC"/>
    <property type="match status" value="1"/>
</dbReference>
<dbReference type="InterPro" id="IPR025662">
    <property type="entry name" value="Sigma_54_int_dom_ATP-bd_1"/>
</dbReference>
<dbReference type="InterPro" id="IPR027417">
    <property type="entry name" value="P-loop_NTPase"/>
</dbReference>
<keyword evidence="7" id="KW-0010">Activator</keyword>
<evidence type="ECO:0000313" key="13">
    <source>
        <dbReference type="Proteomes" id="UP000575241"/>
    </source>
</evidence>